<keyword evidence="6" id="KW-1185">Reference proteome</keyword>
<dbReference type="InterPro" id="IPR045851">
    <property type="entry name" value="AMP-bd_C_sf"/>
</dbReference>
<keyword evidence="3" id="KW-1133">Transmembrane helix</keyword>
<dbReference type="Gene3D" id="3.30.300.30">
    <property type="match status" value="1"/>
</dbReference>
<proteinExistence type="predicted"/>
<evidence type="ECO:0000256" key="3">
    <source>
        <dbReference type="SAM" id="Phobius"/>
    </source>
</evidence>
<comment type="caution">
    <text evidence="5">The sequence shown here is derived from an EMBL/GenBank/DDBJ whole genome shotgun (WGS) entry which is preliminary data.</text>
</comment>
<dbReference type="InterPro" id="IPR000873">
    <property type="entry name" value="AMP-dep_synth/lig_dom"/>
</dbReference>
<dbReference type="EMBL" id="JARKHS020008995">
    <property type="protein sequence ID" value="KAK8780310.1"/>
    <property type="molecule type" value="Genomic_DNA"/>
</dbReference>
<dbReference type="PANTHER" id="PTHR24096">
    <property type="entry name" value="LONG-CHAIN-FATTY-ACID--COA LIGASE"/>
    <property type="match status" value="1"/>
</dbReference>
<name>A0AAQ4EZS1_AMBAM</name>
<organism evidence="5 6">
    <name type="scientific">Amblyomma americanum</name>
    <name type="common">Lone star tick</name>
    <dbReference type="NCBI Taxonomy" id="6943"/>
    <lineage>
        <taxon>Eukaryota</taxon>
        <taxon>Metazoa</taxon>
        <taxon>Ecdysozoa</taxon>
        <taxon>Arthropoda</taxon>
        <taxon>Chelicerata</taxon>
        <taxon>Arachnida</taxon>
        <taxon>Acari</taxon>
        <taxon>Parasitiformes</taxon>
        <taxon>Ixodida</taxon>
        <taxon>Ixodoidea</taxon>
        <taxon>Ixodidae</taxon>
        <taxon>Amblyomminae</taxon>
        <taxon>Amblyomma</taxon>
    </lineage>
</organism>
<dbReference type="Proteomes" id="UP001321473">
    <property type="component" value="Unassembled WGS sequence"/>
</dbReference>
<protein>
    <recommendedName>
        <fullName evidence="4">AMP-dependent synthetase/ligase domain-containing protein</fullName>
    </recommendedName>
</protein>
<keyword evidence="2" id="KW-0576">Peroxisome</keyword>
<dbReference type="GO" id="GO:0016405">
    <property type="term" value="F:CoA-ligase activity"/>
    <property type="evidence" value="ECO:0007669"/>
    <property type="project" value="TreeGrafter"/>
</dbReference>
<dbReference type="AlphaFoldDB" id="A0AAQ4EZS1"/>
<dbReference type="InterPro" id="IPR020845">
    <property type="entry name" value="AMP-binding_CS"/>
</dbReference>
<sequence>MQRYAAGFQKHGLEPGHRVCVHLDNSTENFAAMWACVFAGASVVLVNASLTEREVHYQLRDSECTHVLTDPACAEKVSKAVASQKMKGLFATGPAEGFVSVAAFRQLDEASFREVLIQDPHDCVLCIGYTSGTTGLPKGAVTTHYGFVASMVTARPCFARDKSDVVLVAAPMLHGSGFFFITVSVLLGATVVIASLGVTLQRVSDLVKKYKRLKDMIKCMDIQVIPAELEELILQEYSEHISEVVVFGLQHQEYGDAPAAAVVLKGCSRECDLECLAKKIKATVAVMSQKKENLKSLD</sequence>
<gene>
    <name evidence="5" type="ORF">V5799_018351</name>
</gene>
<evidence type="ECO:0000259" key="4">
    <source>
        <dbReference type="Pfam" id="PF00501"/>
    </source>
</evidence>
<reference evidence="5 6" key="1">
    <citation type="journal article" date="2023" name="Arcadia Sci">
        <title>De novo assembly of a long-read Amblyomma americanum tick genome.</title>
        <authorList>
            <person name="Chou S."/>
            <person name="Poskanzer K.E."/>
            <person name="Rollins M."/>
            <person name="Thuy-Boun P.S."/>
        </authorList>
    </citation>
    <scope>NUCLEOTIDE SEQUENCE [LARGE SCALE GENOMIC DNA]</scope>
    <source>
        <strain evidence="5">F_SG_1</strain>
        <tissue evidence="5">Salivary glands</tissue>
    </source>
</reference>
<keyword evidence="3" id="KW-0472">Membrane</keyword>
<accession>A0AAQ4EZS1</accession>
<feature type="domain" description="AMP-dependent synthetase/ligase" evidence="4">
    <location>
        <begin position="2"/>
        <end position="211"/>
    </location>
</feature>
<keyword evidence="3" id="KW-0812">Transmembrane</keyword>
<dbReference type="Gene3D" id="3.40.50.980">
    <property type="match status" value="2"/>
</dbReference>
<dbReference type="PROSITE" id="PS00455">
    <property type="entry name" value="AMP_BINDING"/>
    <property type="match status" value="1"/>
</dbReference>
<dbReference type="PANTHER" id="PTHR24096:SF422">
    <property type="entry name" value="BCDNA.GH02901"/>
    <property type="match status" value="1"/>
</dbReference>
<dbReference type="Pfam" id="PF00501">
    <property type="entry name" value="AMP-binding"/>
    <property type="match status" value="1"/>
</dbReference>
<evidence type="ECO:0000256" key="2">
    <source>
        <dbReference type="ARBA" id="ARBA00023140"/>
    </source>
</evidence>
<evidence type="ECO:0000313" key="6">
    <source>
        <dbReference type="Proteomes" id="UP001321473"/>
    </source>
</evidence>
<dbReference type="GO" id="GO:0005777">
    <property type="term" value="C:peroxisome"/>
    <property type="evidence" value="ECO:0007669"/>
    <property type="project" value="UniProtKB-SubCell"/>
</dbReference>
<comment type="subcellular location">
    <subcellularLocation>
        <location evidence="1">Peroxisome</location>
    </subcellularLocation>
</comment>
<feature type="transmembrane region" description="Helical" evidence="3">
    <location>
        <begin position="178"/>
        <end position="200"/>
    </location>
</feature>
<evidence type="ECO:0000256" key="1">
    <source>
        <dbReference type="ARBA" id="ARBA00004275"/>
    </source>
</evidence>
<evidence type="ECO:0000313" key="5">
    <source>
        <dbReference type="EMBL" id="KAK8780310.1"/>
    </source>
</evidence>
<dbReference type="SUPFAM" id="SSF56801">
    <property type="entry name" value="Acetyl-CoA synthetase-like"/>
    <property type="match status" value="2"/>
</dbReference>